<dbReference type="CDD" id="cd07208">
    <property type="entry name" value="Pat_hypo_Ecoli_yjju_like"/>
    <property type="match status" value="1"/>
</dbReference>
<dbReference type="PROSITE" id="PS51635">
    <property type="entry name" value="PNPLA"/>
    <property type="match status" value="1"/>
</dbReference>
<dbReference type="Proteomes" id="UP000199544">
    <property type="component" value="Unassembled WGS sequence"/>
</dbReference>
<evidence type="ECO:0000256" key="2">
    <source>
        <dbReference type="ARBA" id="ARBA00022963"/>
    </source>
</evidence>
<feature type="active site" description="Proton acceptor" evidence="4">
    <location>
        <position position="161"/>
    </location>
</feature>
<evidence type="ECO:0000256" key="3">
    <source>
        <dbReference type="ARBA" id="ARBA00023098"/>
    </source>
</evidence>
<dbReference type="RefSeq" id="WP_090232728.1">
    <property type="nucleotide sequence ID" value="NZ_FNHW01000001.1"/>
</dbReference>
<organism evidence="6 7">
    <name type="scientific">Fictibacillus solisalsi</name>
    <dbReference type="NCBI Taxonomy" id="459525"/>
    <lineage>
        <taxon>Bacteria</taxon>
        <taxon>Bacillati</taxon>
        <taxon>Bacillota</taxon>
        <taxon>Bacilli</taxon>
        <taxon>Bacillales</taxon>
        <taxon>Fictibacillaceae</taxon>
        <taxon>Fictibacillus</taxon>
    </lineage>
</organism>
<evidence type="ECO:0000259" key="5">
    <source>
        <dbReference type="PROSITE" id="PS51635"/>
    </source>
</evidence>
<feature type="short sequence motif" description="GXSXG" evidence="4">
    <location>
        <begin position="37"/>
        <end position="41"/>
    </location>
</feature>
<keyword evidence="1 4" id="KW-0378">Hydrolase</keyword>
<dbReference type="Pfam" id="PF01734">
    <property type="entry name" value="Patatin"/>
    <property type="match status" value="1"/>
</dbReference>
<dbReference type="InterPro" id="IPR050301">
    <property type="entry name" value="NTE"/>
</dbReference>
<dbReference type="InterPro" id="IPR037483">
    <property type="entry name" value="YjjU-like"/>
</dbReference>
<evidence type="ECO:0000256" key="1">
    <source>
        <dbReference type="ARBA" id="ARBA00022801"/>
    </source>
</evidence>
<reference evidence="7" key="1">
    <citation type="submission" date="2016-10" db="EMBL/GenBank/DDBJ databases">
        <authorList>
            <person name="Varghese N."/>
            <person name="Submissions S."/>
        </authorList>
    </citation>
    <scope>NUCLEOTIDE SEQUENCE [LARGE SCALE GENOMIC DNA]</scope>
    <source>
        <strain evidence="7">CGMCC 1.6854</strain>
    </source>
</reference>
<feature type="domain" description="PNPLA" evidence="5">
    <location>
        <begin position="6"/>
        <end position="174"/>
    </location>
</feature>
<accession>A0A1G9UA54</accession>
<proteinExistence type="predicted"/>
<protein>
    <submittedName>
        <fullName evidence="6">Predicted phospholipase, patatin/cPLA2 family</fullName>
    </submittedName>
</protein>
<evidence type="ECO:0000256" key="4">
    <source>
        <dbReference type="PROSITE-ProRule" id="PRU01161"/>
    </source>
</evidence>
<evidence type="ECO:0000313" key="7">
    <source>
        <dbReference type="Proteomes" id="UP000199544"/>
    </source>
</evidence>
<feature type="active site" description="Nucleophile" evidence="4">
    <location>
        <position position="39"/>
    </location>
</feature>
<dbReference type="PANTHER" id="PTHR14226:SF25">
    <property type="entry name" value="PHOSPHOESTERASE"/>
    <property type="match status" value="1"/>
</dbReference>
<name>A0A1G9UA54_9BACL</name>
<gene>
    <name evidence="6" type="ORF">SAMN04488137_0808</name>
</gene>
<keyword evidence="3 4" id="KW-0443">Lipid metabolism</keyword>
<dbReference type="GO" id="GO:0016787">
    <property type="term" value="F:hydrolase activity"/>
    <property type="evidence" value="ECO:0007669"/>
    <property type="project" value="UniProtKB-UniRule"/>
</dbReference>
<dbReference type="EMBL" id="FNHW01000001">
    <property type="protein sequence ID" value="SDM56876.1"/>
    <property type="molecule type" value="Genomic_DNA"/>
</dbReference>
<dbReference type="Pfam" id="PF19890">
    <property type="entry name" value="DUF6363"/>
    <property type="match status" value="1"/>
</dbReference>
<dbReference type="InterPro" id="IPR045943">
    <property type="entry name" value="DUF6363"/>
</dbReference>
<keyword evidence="7" id="KW-1185">Reference proteome</keyword>
<dbReference type="InterPro" id="IPR002641">
    <property type="entry name" value="PNPLA_dom"/>
</dbReference>
<dbReference type="GO" id="GO:0016042">
    <property type="term" value="P:lipid catabolic process"/>
    <property type="evidence" value="ECO:0007669"/>
    <property type="project" value="UniProtKB-UniRule"/>
</dbReference>
<feature type="short sequence motif" description="DGA/G" evidence="4">
    <location>
        <begin position="161"/>
        <end position="163"/>
    </location>
</feature>
<dbReference type="OrthoDB" id="9802424at2"/>
<feature type="short sequence motif" description="GXGXXG" evidence="4">
    <location>
        <begin position="10"/>
        <end position="15"/>
    </location>
</feature>
<keyword evidence="2 4" id="KW-0442">Lipid degradation</keyword>
<dbReference type="AlphaFoldDB" id="A0A1G9UA54"/>
<dbReference type="STRING" id="459525.SAMN04488137_0808"/>
<dbReference type="PANTHER" id="PTHR14226">
    <property type="entry name" value="NEUROPATHY TARGET ESTERASE/SWISS CHEESE D.MELANOGASTER"/>
    <property type="match status" value="1"/>
</dbReference>
<dbReference type="InterPro" id="IPR016035">
    <property type="entry name" value="Acyl_Trfase/lysoPLipase"/>
</dbReference>
<sequence>MNGTGLVLEGGGMRGVYTAGVLDFFMDKELYFPYIIGVSAGACNATSYISRQRGRNRVVNIDFVRHPQYISYKNWLLRGKGLFGMDFIFDEIPNIHVPFDFNSFKKAKERFVIGTTNSETGEPVYFEKADHEKEILTVLRASASLPFMAPVIEYQGKKLLDGGVADPVPIRKARKDGNLRNVIVLTQNEGYRKSKTRMEWLAKRIYSRHPGMAEVLLKRYVHYNETMDYIEDLEKKSEVFVIRPKEKMEVGRAERNPVKLNALYERGIEDAMNMYDQLEEWLSEKTISKLS</sequence>
<evidence type="ECO:0000313" key="6">
    <source>
        <dbReference type="EMBL" id="SDM56876.1"/>
    </source>
</evidence>
<dbReference type="Gene3D" id="3.40.1090.10">
    <property type="entry name" value="Cytosolic phospholipase A2 catalytic domain"/>
    <property type="match status" value="2"/>
</dbReference>
<dbReference type="SUPFAM" id="SSF52151">
    <property type="entry name" value="FabD/lysophospholipase-like"/>
    <property type="match status" value="1"/>
</dbReference>